<dbReference type="AlphaFoldDB" id="A0A063Y7M3"/>
<dbReference type="OrthoDB" id="9766710at2"/>
<evidence type="ECO:0000256" key="2">
    <source>
        <dbReference type="ARBA" id="ARBA00022803"/>
    </source>
</evidence>
<reference evidence="4 5" key="1">
    <citation type="journal article" date="2005" name="Int. J. Syst. Evol. Microbiol.">
        <title>Nitrincola lacisaponensis gen. nov., sp. nov., a novel alkaliphilic bacterium isolated from an alkaline, saline lake.</title>
        <authorList>
            <person name="Dimitriu P.A."/>
            <person name="Shukla S.K."/>
            <person name="Conradt J."/>
            <person name="Marquez M.C."/>
            <person name="Ventosa A."/>
            <person name="Maglia A."/>
            <person name="Peyton B.M."/>
            <person name="Pinkart H.C."/>
            <person name="Mormile M.R."/>
        </authorList>
    </citation>
    <scope>NUCLEOTIDE SEQUENCE [LARGE SCALE GENOMIC DNA]</scope>
    <source>
        <strain evidence="4 5">4CA</strain>
    </source>
</reference>
<feature type="repeat" description="TPR" evidence="3">
    <location>
        <begin position="186"/>
        <end position="219"/>
    </location>
</feature>
<dbReference type="Gene3D" id="1.25.40.10">
    <property type="entry name" value="Tetratricopeptide repeat domain"/>
    <property type="match status" value="4"/>
</dbReference>
<keyword evidence="1" id="KW-0677">Repeat</keyword>
<gene>
    <name evidence="4" type="ORF">ADINL_0994</name>
</gene>
<name>A0A063Y7M3_9GAMM</name>
<dbReference type="PATRIC" id="fig|267850.7.peg.988"/>
<feature type="repeat" description="TPR" evidence="3">
    <location>
        <begin position="492"/>
        <end position="525"/>
    </location>
</feature>
<evidence type="ECO:0000256" key="3">
    <source>
        <dbReference type="PROSITE-ProRule" id="PRU00339"/>
    </source>
</evidence>
<dbReference type="InterPro" id="IPR019734">
    <property type="entry name" value="TPR_rpt"/>
</dbReference>
<dbReference type="PROSITE" id="PS51257">
    <property type="entry name" value="PROKAR_LIPOPROTEIN"/>
    <property type="match status" value="1"/>
</dbReference>
<sequence>MKKMLLALMTGLVLSGCSSLPHDSTETSRFELLDIPLPEVSYQQGQLNREILLDLLSAEMAGHIGQYDEALSLYLRQANHTGDAAVAERATRIAQFMRDSEAVLTAAAVWAKADPHNSEPRELLAGILLHERRFDEALPWLETVLSDPESDAALLISSQAEAIDPQTATHYLALLDQIIAEQPQRTDLHLATGLLFLRMEETDAALQAFNRGLSIEPYQPQLVMQKAELLRQRNQITAALDLVNRAALRHPHHNQLHIQQAQLLMLSGNFQRAELMMKELLEQRPQDNQLHLYFALLLLDHERYDASRELLESLKRKTPYNTEIDFYLGHLAQQRGERDMALSYYRAVEQGNTFLQARARMLELFNDAGYRQRAENTINEAIAQQPGFRSGLIIMLAEWYKRHDLKPAALLRLSNELHKTPDDTRLLYTRALFYEPEAPQRTLADLRRALELEPNNPVFQNALGYTLTVHTQKYEEAHHLIALALAQQPNDPATLDSMGWVLFKLNRVEEALAFLQRAYALFPDTEVVAHLVRVLHRLNRQEEALEILEHYLQQTPDDRHLLDAAERIGAH</sequence>
<proteinExistence type="predicted"/>
<dbReference type="InterPro" id="IPR051685">
    <property type="entry name" value="Ycf3/AcsC/BcsC/TPR_MFPF"/>
</dbReference>
<accession>A0A063Y7M3</accession>
<protein>
    <submittedName>
        <fullName evidence="4">TPR domain protein</fullName>
    </submittedName>
</protein>
<dbReference type="InterPro" id="IPR011990">
    <property type="entry name" value="TPR-like_helical_dom_sf"/>
</dbReference>
<dbReference type="Pfam" id="PF13432">
    <property type="entry name" value="TPR_16"/>
    <property type="match status" value="1"/>
</dbReference>
<dbReference type="Pfam" id="PF14559">
    <property type="entry name" value="TPR_19"/>
    <property type="match status" value="1"/>
</dbReference>
<evidence type="ECO:0000313" key="4">
    <source>
        <dbReference type="EMBL" id="KDE40402.1"/>
    </source>
</evidence>
<dbReference type="Proteomes" id="UP000027318">
    <property type="component" value="Unassembled WGS sequence"/>
</dbReference>
<keyword evidence="2 3" id="KW-0802">TPR repeat</keyword>
<comment type="caution">
    <text evidence="4">The sequence shown here is derived from an EMBL/GenBank/DDBJ whole genome shotgun (WGS) entry which is preliminary data.</text>
</comment>
<dbReference type="PANTHER" id="PTHR44943">
    <property type="entry name" value="CELLULOSE SYNTHASE OPERON PROTEIN C"/>
    <property type="match status" value="1"/>
</dbReference>
<evidence type="ECO:0000313" key="5">
    <source>
        <dbReference type="Proteomes" id="UP000027318"/>
    </source>
</evidence>
<dbReference type="EMBL" id="JMSZ01000016">
    <property type="protein sequence ID" value="KDE40402.1"/>
    <property type="molecule type" value="Genomic_DNA"/>
</dbReference>
<dbReference type="STRING" id="267850.ADINL_0994"/>
<keyword evidence="5" id="KW-1185">Reference proteome</keyword>
<dbReference type="SUPFAM" id="SSF48452">
    <property type="entry name" value="TPR-like"/>
    <property type="match status" value="3"/>
</dbReference>
<dbReference type="PANTHER" id="PTHR44943:SF8">
    <property type="entry name" value="TPR REPEAT-CONTAINING PROTEIN MJ0263"/>
    <property type="match status" value="1"/>
</dbReference>
<dbReference type="RefSeq" id="WP_036544518.1">
    <property type="nucleotide sequence ID" value="NZ_JMSZ01000016.1"/>
</dbReference>
<dbReference type="PROSITE" id="PS50005">
    <property type="entry name" value="TPR"/>
    <property type="match status" value="2"/>
</dbReference>
<dbReference type="SMART" id="SM00028">
    <property type="entry name" value="TPR"/>
    <property type="match status" value="4"/>
</dbReference>
<evidence type="ECO:0000256" key="1">
    <source>
        <dbReference type="ARBA" id="ARBA00022737"/>
    </source>
</evidence>
<organism evidence="4 5">
    <name type="scientific">Nitrincola lacisaponensis</name>
    <dbReference type="NCBI Taxonomy" id="267850"/>
    <lineage>
        <taxon>Bacteria</taxon>
        <taxon>Pseudomonadati</taxon>
        <taxon>Pseudomonadota</taxon>
        <taxon>Gammaproteobacteria</taxon>
        <taxon>Oceanospirillales</taxon>
        <taxon>Oceanospirillaceae</taxon>
        <taxon>Nitrincola</taxon>
    </lineage>
</organism>